<evidence type="ECO:0000313" key="3">
    <source>
        <dbReference type="Proteomes" id="UP000837857"/>
    </source>
</evidence>
<protein>
    <submittedName>
        <fullName evidence="2">Uncharacterized protein</fullName>
    </submittedName>
</protein>
<organism evidence="2 3">
    <name type="scientific">Iphiclides podalirius</name>
    <name type="common">scarce swallowtail</name>
    <dbReference type="NCBI Taxonomy" id="110791"/>
    <lineage>
        <taxon>Eukaryota</taxon>
        <taxon>Metazoa</taxon>
        <taxon>Ecdysozoa</taxon>
        <taxon>Arthropoda</taxon>
        <taxon>Hexapoda</taxon>
        <taxon>Insecta</taxon>
        <taxon>Pterygota</taxon>
        <taxon>Neoptera</taxon>
        <taxon>Endopterygota</taxon>
        <taxon>Lepidoptera</taxon>
        <taxon>Glossata</taxon>
        <taxon>Ditrysia</taxon>
        <taxon>Papilionoidea</taxon>
        <taxon>Papilionidae</taxon>
        <taxon>Papilioninae</taxon>
        <taxon>Iphiclides</taxon>
    </lineage>
</organism>
<keyword evidence="3" id="KW-1185">Reference proteome</keyword>
<reference evidence="2" key="1">
    <citation type="submission" date="2022-03" db="EMBL/GenBank/DDBJ databases">
        <authorList>
            <person name="Martin H S."/>
        </authorList>
    </citation>
    <scope>NUCLEOTIDE SEQUENCE</scope>
</reference>
<accession>A0ABN8HV11</accession>
<evidence type="ECO:0000313" key="2">
    <source>
        <dbReference type="EMBL" id="CAH2040131.1"/>
    </source>
</evidence>
<gene>
    <name evidence="2" type="ORF">IPOD504_LOCUS2303</name>
</gene>
<feature type="signal peptide" evidence="1">
    <location>
        <begin position="1"/>
        <end position="21"/>
    </location>
</feature>
<dbReference type="EMBL" id="OW152824">
    <property type="protein sequence ID" value="CAH2040131.1"/>
    <property type="molecule type" value="Genomic_DNA"/>
</dbReference>
<feature type="non-terminal residue" evidence="2">
    <location>
        <position position="1"/>
    </location>
</feature>
<evidence type="ECO:0000256" key="1">
    <source>
        <dbReference type="SAM" id="SignalP"/>
    </source>
</evidence>
<dbReference type="Proteomes" id="UP000837857">
    <property type="component" value="Chromosome 12"/>
</dbReference>
<sequence>MCPYVYCVLLFLCLRLFAVQSEPPLDVKGILRQCQSNINSSIALDKNDRLLMTNWTAEFQVKQVNITAHYRLEMAKHREHSFKKVRLNTKWNECLRLHNREIRKTKVTYFEAEAECLKVANSGDKEKRRAVSQVEKEIKKWRKSYKYLSKLCDVNNPGDADGAESCLAQYIKNDNYDSTFERLIILKLDAMSELLLQMDTCLVQLENCLRMCLTGHLTSIRGVMENLGQCYGRN</sequence>
<proteinExistence type="predicted"/>
<feature type="chain" id="PRO_5047006442" evidence="1">
    <location>
        <begin position="22"/>
        <end position="234"/>
    </location>
</feature>
<keyword evidence="1" id="KW-0732">Signal</keyword>
<name>A0ABN8HV11_9NEOP</name>